<accession>A0A2T7NNN9</accession>
<dbReference type="AlphaFoldDB" id="A0A2T7NNN9"/>
<evidence type="ECO:0000313" key="1">
    <source>
        <dbReference type="EMBL" id="PVD22791.1"/>
    </source>
</evidence>
<dbReference type="EMBL" id="PZQS01000010">
    <property type="protein sequence ID" value="PVD22791.1"/>
    <property type="molecule type" value="Genomic_DNA"/>
</dbReference>
<organism evidence="1 2">
    <name type="scientific">Pomacea canaliculata</name>
    <name type="common">Golden apple snail</name>
    <dbReference type="NCBI Taxonomy" id="400727"/>
    <lineage>
        <taxon>Eukaryota</taxon>
        <taxon>Metazoa</taxon>
        <taxon>Spiralia</taxon>
        <taxon>Lophotrochozoa</taxon>
        <taxon>Mollusca</taxon>
        <taxon>Gastropoda</taxon>
        <taxon>Caenogastropoda</taxon>
        <taxon>Architaenioglossa</taxon>
        <taxon>Ampullarioidea</taxon>
        <taxon>Ampullariidae</taxon>
        <taxon>Pomacea</taxon>
    </lineage>
</organism>
<gene>
    <name evidence="1" type="ORF">C0Q70_16047</name>
</gene>
<proteinExistence type="predicted"/>
<keyword evidence="2" id="KW-1185">Reference proteome</keyword>
<evidence type="ECO:0000313" key="2">
    <source>
        <dbReference type="Proteomes" id="UP000245119"/>
    </source>
</evidence>
<reference evidence="1 2" key="1">
    <citation type="submission" date="2018-04" db="EMBL/GenBank/DDBJ databases">
        <title>The genome of golden apple snail Pomacea canaliculata provides insight into stress tolerance and invasive adaptation.</title>
        <authorList>
            <person name="Liu C."/>
            <person name="Liu B."/>
            <person name="Ren Y."/>
            <person name="Zhang Y."/>
            <person name="Wang H."/>
            <person name="Li S."/>
            <person name="Jiang F."/>
            <person name="Yin L."/>
            <person name="Zhang G."/>
            <person name="Qian W."/>
            <person name="Fan W."/>
        </authorList>
    </citation>
    <scope>NUCLEOTIDE SEQUENCE [LARGE SCALE GENOMIC DNA]</scope>
    <source>
        <strain evidence="1">SZHN2017</strain>
        <tissue evidence="1">Muscle</tissue>
    </source>
</reference>
<dbReference type="Proteomes" id="UP000245119">
    <property type="component" value="Linkage Group LG10"/>
</dbReference>
<comment type="caution">
    <text evidence="1">The sequence shown here is derived from an EMBL/GenBank/DDBJ whole genome shotgun (WGS) entry which is preliminary data.</text>
</comment>
<protein>
    <submittedName>
        <fullName evidence="1">Uncharacterized protein</fullName>
    </submittedName>
</protein>
<sequence>MGSRDARGLGTVASCAHSSIVSPPVGGEGALTPCQPGHHRARSEATFVSHLCSLSFTGTRSRKGQETNRHYLICPGGLNTCFSTRDELTWLRASMDDLPPTGLHHRRLQIRREICLASLPVCRPGSRERKKKKKISVHPVRSTLSIHQGQCSEEKIGDLGFEAHLASLPAAAGTLQSADPRQPTNGDLLLAPLITNRP</sequence>
<name>A0A2T7NNN9_POMCA</name>